<evidence type="ECO:0000256" key="3">
    <source>
        <dbReference type="ARBA" id="ARBA00022448"/>
    </source>
</evidence>
<comment type="subcellular location">
    <subcellularLocation>
        <location evidence="1">Cell membrane</location>
        <topology evidence="1">Peripheral membrane protein</topology>
    </subcellularLocation>
</comment>
<dbReference type="Gene3D" id="3.40.50.300">
    <property type="entry name" value="P-loop containing nucleotide triphosphate hydrolases"/>
    <property type="match status" value="1"/>
</dbReference>
<accession>A0ABX7XU90</accession>
<dbReference type="RefSeq" id="WP_211808998.1">
    <property type="nucleotide sequence ID" value="NZ_CP072355.1"/>
</dbReference>
<name>A0ABX7XU90_9BACT</name>
<gene>
    <name evidence="10" type="ORF">J5A58_13060</name>
</gene>
<dbReference type="SUPFAM" id="SSF52540">
    <property type="entry name" value="P-loop containing nucleoside triphosphate hydrolases"/>
    <property type="match status" value="1"/>
</dbReference>
<dbReference type="InterPro" id="IPR003439">
    <property type="entry name" value="ABC_transporter-like_ATP-bd"/>
</dbReference>
<dbReference type="InterPro" id="IPR017871">
    <property type="entry name" value="ABC_transporter-like_CS"/>
</dbReference>
<keyword evidence="6 10" id="KW-0067">ATP-binding</keyword>
<evidence type="ECO:0000256" key="2">
    <source>
        <dbReference type="ARBA" id="ARBA00005417"/>
    </source>
</evidence>
<comment type="similarity">
    <text evidence="2">Belongs to the ABC transporter superfamily.</text>
</comment>
<dbReference type="PANTHER" id="PTHR43166:SF9">
    <property type="entry name" value="GLUTAMATE_ASPARTATE IMPORT ATP-BINDING PROTEIN GLTL"/>
    <property type="match status" value="1"/>
</dbReference>
<feature type="domain" description="ABC transporter" evidence="9">
    <location>
        <begin position="3"/>
        <end position="241"/>
    </location>
</feature>
<evidence type="ECO:0000256" key="6">
    <source>
        <dbReference type="ARBA" id="ARBA00022840"/>
    </source>
</evidence>
<keyword evidence="5" id="KW-0547">Nucleotide-binding</keyword>
<evidence type="ECO:0000256" key="4">
    <source>
        <dbReference type="ARBA" id="ARBA00022475"/>
    </source>
</evidence>
<organism evidence="10 11">
    <name type="scientific">Prevotella melaninogenica</name>
    <dbReference type="NCBI Taxonomy" id="28132"/>
    <lineage>
        <taxon>Bacteria</taxon>
        <taxon>Pseudomonadati</taxon>
        <taxon>Bacteroidota</taxon>
        <taxon>Bacteroidia</taxon>
        <taxon>Bacteroidales</taxon>
        <taxon>Prevotellaceae</taxon>
        <taxon>Prevotella</taxon>
    </lineage>
</organism>
<evidence type="ECO:0000259" key="9">
    <source>
        <dbReference type="PROSITE" id="PS50893"/>
    </source>
</evidence>
<evidence type="ECO:0000256" key="1">
    <source>
        <dbReference type="ARBA" id="ARBA00004202"/>
    </source>
</evidence>
<dbReference type="PROSITE" id="PS00211">
    <property type="entry name" value="ABC_TRANSPORTER_1"/>
    <property type="match status" value="1"/>
</dbReference>
<keyword evidence="4" id="KW-1003">Cell membrane</keyword>
<evidence type="ECO:0000313" key="10">
    <source>
        <dbReference type="EMBL" id="QUB77259.1"/>
    </source>
</evidence>
<evidence type="ECO:0000313" key="11">
    <source>
        <dbReference type="Proteomes" id="UP000682195"/>
    </source>
</evidence>
<proteinExistence type="inferred from homology"/>
<dbReference type="InterPro" id="IPR027417">
    <property type="entry name" value="P-loop_NTPase"/>
</dbReference>
<sequence>MLIDYKKVNIYQDERLILKDVDFQAETGEFIYLIGRVGSGKSSLLKTIYGELDIDSEDAEKAVVLGESMPNIKRSRIPALRKQMGIIFQDFQLLHDRSVAKNLKFVLQATGWTSSQKIDRRIEEVLAQVGMTDKKNKMPSELSGGEQQRIAIARALLNNPKIIIADEPTGNLDPETAENIVSILKDSCERGTTVIMSTHNINLLDKFPGKVYRCKDNELHLLTDKKEVSELAEETAPVETIEEPTQND</sequence>
<feature type="region of interest" description="Disordered" evidence="8">
    <location>
        <begin position="228"/>
        <end position="248"/>
    </location>
</feature>
<dbReference type="InterPro" id="IPR003593">
    <property type="entry name" value="AAA+_ATPase"/>
</dbReference>
<dbReference type="InterPro" id="IPR050086">
    <property type="entry name" value="MetN_ABC_transporter-like"/>
</dbReference>
<dbReference type="Proteomes" id="UP000682195">
    <property type="component" value="Chromosome 2"/>
</dbReference>
<dbReference type="PANTHER" id="PTHR43166">
    <property type="entry name" value="AMINO ACID IMPORT ATP-BINDING PROTEIN"/>
    <property type="match status" value="1"/>
</dbReference>
<dbReference type="SMART" id="SM00382">
    <property type="entry name" value="AAA"/>
    <property type="match status" value="1"/>
</dbReference>
<keyword evidence="7" id="KW-0472">Membrane</keyword>
<dbReference type="EMBL" id="CP072362">
    <property type="protein sequence ID" value="QUB77259.1"/>
    <property type="molecule type" value="Genomic_DNA"/>
</dbReference>
<evidence type="ECO:0000256" key="7">
    <source>
        <dbReference type="ARBA" id="ARBA00023136"/>
    </source>
</evidence>
<evidence type="ECO:0000256" key="8">
    <source>
        <dbReference type="SAM" id="MobiDB-lite"/>
    </source>
</evidence>
<reference evidence="10 11" key="1">
    <citation type="submission" date="2021-03" db="EMBL/GenBank/DDBJ databases">
        <title>Human Oral Microbial Genomes.</title>
        <authorList>
            <person name="Johnston C.D."/>
            <person name="Chen T."/>
            <person name="Dewhirst F.E."/>
        </authorList>
    </citation>
    <scope>NUCLEOTIDE SEQUENCE [LARGE SCALE GENOMIC DNA]</scope>
    <source>
        <strain evidence="10 11">F0054</strain>
    </source>
</reference>
<keyword evidence="11" id="KW-1185">Reference proteome</keyword>
<dbReference type="Pfam" id="PF00005">
    <property type="entry name" value="ABC_tran"/>
    <property type="match status" value="1"/>
</dbReference>
<dbReference type="GO" id="GO:0005524">
    <property type="term" value="F:ATP binding"/>
    <property type="evidence" value="ECO:0007669"/>
    <property type="project" value="UniProtKB-KW"/>
</dbReference>
<protein>
    <submittedName>
        <fullName evidence="10">ATP-binding cassette domain-containing protein</fullName>
    </submittedName>
</protein>
<keyword evidence="3" id="KW-0813">Transport</keyword>
<evidence type="ECO:0000256" key="5">
    <source>
        <dbReference type="ARBA" id="ARBA00022741"/>
    </source>
</evidence>
<dbReference type="PROSITE" id="PS50893">
    <property type="entry name" value="ABC_TRANSPORTER_2"/>
    <property type="match status" value="1"/>
</dbReference>